<proteinExistence type="inferred from homology"/>
<dbReference type="PRINTS" id="PR00081">
    <property type="entry name" value="GDHRDH"/>
</dbReference>
<dbReference type="InterPro" id="IPR036291">
    <property type="entry name" value="NAD(P)-bd_dom_sf"/>
</dbReference>
<keyword evidence="2" id="KW-0560">Oxidoreductase</keyword>
<dbReference type="InParanoid" id="A0A2P5HLU0"/>
<evidence type="ECO:0000256" key="1">
    <source>
        <dbReference type="ARBA" id="ARBA00006484"/>
    </source>
</evidence>
<name>A0A2P5HLU0_DIAHE</name>
<evidence type="ECO:0000313" key="5">
    <source>
        <dbReference type="Proteomes" id="UP000094444"/>
    </source>
</evidence>
<evidence type="ECO:0000256" key="3">
    <source>
        <dbReference type="RuleBase" id="RU000363"/>
    </source>
</evidence>
<dbReference type="PANTHER" id="PTHR43976">
    <property type="entry name" value="SHORT CHAIN DEHYDROGENASE"/>
    <property type="match status" value="1"/>
</dbReference>
<dbReference type="SUPFAM" id="SSF51735">
    <property type="entry name" value="NAD(P)-binding Rossmann-fold domains"/>
    <property type="match status" value="1"/>
</dbReference>
<dbReference type="InterPro" id="IPR051911">
    <property type="entry name" value="SDR_oxidoreductase"/>
</dbReference>
<dbReference type="OrthoDB" id="1274115at2759"/>
<comment type="caution">
    <text evidence="4">The sequence shown here is derived from an EMBL/GenBank/DDBJ whole genome shotgun (WGS) entry which is preliminary data.</text>
</comment>
<keyword evidence="5" id="KW-1185">Reference proteome</keyword>
<dbReference type="AlphaFoldDB" id="A0A2P5HLU0"/>
<protein>
    <submittedName>
        <fullName evidence="4">Short-chain dehydrogenase</fullName>
    </submittedName>
</protein>
<organism evidence="4 5">
    <name type="scientific">Diaporthe helianthi</name>
    <dbReference type="NCBI Taxonomy" id="158607"/>
    <lineage>
        <taxon>Eukaryota</taxon>
        <taxon>Fungi</taxon>
        <taxon>Dikarya</taxon>
        <taxon>Ascomycota</taxon>
        <taxon>Pezizomycotina</taxon>
        <taxon>Sordariomycetes</taxon>
        <taxon>Sordariomycetidae</taxon>
        <taxon>Diaporthales</taxon>
        <taxon>Diaporthaceae</taxon>
        <taxon>Diaporthe</taxon>
    </lineage>
</organism>
<dbReference type="Proteomes" id="UP000094444">
    <property type="component" value="Unassembled WGS sequence"/>
</dbReference>
<evidence type="ECO:0000313" key="4">
    <source>
        <dbReference type="EMBL" id="POS71214.1"/>
    </source>
</evidence>
<sequence length="351" mass="37919">MAATKAIYSLPDDAVWFITGCSSGMGLSLAQKIASHPTQRVVATARTPSKLAANLPEGPRVHHTALDVTSAESIKAAFDSAVAKFGRIDVVVNNAGFGLMGDTESFVVHQSDHEKARKIVETNFWGTAQVSAHAIRVFRDENPKSGQIGGVVLNVTSIGGYAGFPGSAFYHASKFAVEGYTESVSKEVRADWNSEASPFPSLPLQRCRHPGWALDSEFSADLENPLPKVHFCIIEPGGTKTNFAGDSMAWFTNHPAYTAPDTPTRLLEGYVKSPDMQATWAPSEHVAAAMYEVVARKQTIPLRFPTGAPAWNVIKAKAGEVDKELDEIKEMSFSVDDGSINKSGEFLKKTF</sequence>
<gene>
    <name evidence="4" type="ORF">DHEL01_v210391</name>
</gene>
<dbReference type="GO" id="GO:0016491">
    <property type="term" value="F:oxidoreductase activity"/>
    <property type="evidence" value="ECO:0007669"/>
    <property type="project" value="UniProtKB-KW"/>
</dbReference>
<dbReference type="Gene3D" id="3.40.50.720">
    <property type="entry name" value="NAD(P)-binding Rossmann-like Domain"/>
    <property type="match status" value="1"/>
</dbReference>
<dbReference type="EMBL" id="MAVT02001338">
    <property type="protein sequence ID" value="POS71214.1"/>
    <property type="molecule type" value="Genomic_DNA"/>
</dbReference>
<evidence type="ECO:0000256" key="2">
    <source>
        <dbReference type="ARBA" id="ARBA00023002"/>
    </source>
</evidence>
<reference evidence="4" key="1">
    <citation type="submission" date="2017-09" db="EMBL/GenBank/DDBJ databases">
        <title>Polyketide synthases of a Diaporthe helianthi virulent isolate.</title>
        <authorList>
            <person name="Baroncelli R."/>
        </authorList>
    </citation>
    <scope>NUCLEOTIDE SEQUENCE [LARGE SCALE GENOMIC DNA]</scope>
    <source>
        <strain evidence="4">7/96</strain>
    </source>
</reference>
<dbReference type="InterPro" id="IPR002347">
    <property type="entry name" value="SDR_fam"/>
</dbReference>
<dbReference type="STRING" id="158607.A0A2P5HLU0"/>
<accession>A0A2P5HLU0</accession>
<dbReference type="PANTHER" id="PTHR43976:SF16">
    <property type="entry name" value="SHORT-CHAIN DEHYDROGENASE_REDUCTASE FAMILY PROTEIN"/>
    <property type="match status" value="1"/>
</dbReference>
<dbReference type="PRINTS" id="PR00080">
    <property type="entry name" value="SDRFAMILY"/>
</dbReference>
<comment type="similarity">
    <text evidence="1 3">Belongs to the short-chain dehydrogenases/reductases (SDR) family.</text>
</comment>
<dbReference type="Pfam" id="PF00106">
    <property type="entry name" value="adh_short"/>
    <property type="match status" value="1"/>
</dbReference>